<dbReference type="GO" id="GO:0061665">
    <property type="term" value="F:SUMO ligase activity"/>
    <property type="evidence" value="ECO:0007669"/>
    <property type="project" value="TreeGrafter"/>
</dbReference>
<proteinExistence type="predicted"/>
<feature type="compositionally biased region" description="Low complexity" evidence="5">
    <location>
        <begin position="555"/>
        <end position="571"/>
    </location>
</feature>
<evidence type="ECO:0000256" key="3">
    <source>
        <dbReference type="ARBA" id="ARBA00022833"/>
    </source>
</evidence>
<dbReference type="OMA" id="RTIETWA"/>
<feature type="compositionally biased region" description="Basic and acidic residues" evidence="5">
    <location>
        <begin position="1019"/>
        <end position="1034"/>
    </location>
</feature>
<dbReference type="EMBL" id="KZ107839">
    <property type="protein sequence ID" value="OSS52275.1"/>
    <property type="molecule type" value="Genomic_DNA"/>
</dbReference>
<dbReference type="GO" id="GO:0008270">
    <property type="term" value="F:zinc ion binding"/>
    <property type="evidence" value="ECO:0007669"/>
    <property type="project" value="UniProtKB-KW"/>
</dbReference>
<evidence type="ECO:0000259" key="6">
    <source>
        <dbReference type="PROSITE" id="PS51044"/>
    </source>
</evidence>
<dbReference type="Gene3D" id="3.30.40.10">
    <property type="entry name" value="Zinc/RING finger domain, C3HC4 (zinc finger)"/>
    <property type="match status" value="1"/>
</dbReference>
<evidence type="ECO:0000256" key="4">
    <source>
        <dbReference type="PROSITE-ProRule" id="PRU00452"/>
    </source>
</evidence>
<evidence type="ECO:0000256" key="5">
    <source>
        <dbReference type="SAM" id="MobiDB-lite"/>
    </source>
</evidence>
<name>A0A1Y2M836_EPING</name>
<feature type="region of interest" description="Disordered" evidence="5">
    <location>
        <begin position="1019"/>
        <end position="1062"/>
    </location>
</feature>
<evidence type="ECO:0000256" key="1">
    <source>
        <dbReference type="ARBA" id="ARBA00022723"/>
    </source>
</evidence>
<feature type="region of interest" description="Disordered" evidence="5">
    <location>
        <begin position="235"/>
        <end position="262"/>
    </location>
</feature>
<dbReference type="STRING" id="105696.A0A1Y2M836"/>
<gene>
    <name evidence="7" type="ORF">B5807_01960</name>
</gene>
<protein>
    <recommendedName>
        <fullName evidence="6">SP-RING-type domain-containing protein</fullName>
    </recommendedName>
</protein>
<feature type="compositionally biased region" description="Low complexity" evidence="5">
    <location>
        <begin position="634"/>
        <end position="656"/>
    </location>
</feature>
<dbReference type="InterPro" id="IPR004181">
    <property type="entry name" value="Znf_MIZ"/>
</dbReference>
<dbReference type="PANTHER" id="PTHR10782:SF4">
    <property type="entry name" value="TONALLI, ISOFORM E"/>
    <property type="match status" value="1"/>
</dbReference>
<dbReference type="AlphaFoldDB" id="A0A1Y2M836"/>
<dbReference type="Pfam" id="PF02891">
    <property type="entry name" value="zf-MIZ"/>
    <property type="match status" value="1"/>
</dbReference>
<feature type="compositionally biased region" description="Pro residues" evidence="5">
    <location>
        <begin position="184"/>
        <end position="197"/>
    </location>
</feature>
<keyword evidence="2 4" id="KW-0863">Zinc-finger</keyword>
<organism evidence="7 8">
    <name type="scientific">Epicoccum nigrum</name>
    <name type="common">Soil fungus</name>
    <name type="synonym">Epicoccum purpurascens</name>
    <dbReference type="NCBI Taxonomy" id="105696"/>
    <lineage>
        <taxon>Eukaryota</taxon>
        <taxon>Fungi</taxon>
        <taxon>Dikarya</taxon>
        <taxon>Ascomycota</taxon>
        <taxon>Pezizomycotina</taxon>
        <taxon>Dothideomycetes</taxon>
        <taxon>Pleosporomycetidae</taxon>
        <taxon>Pleosporales</taxon>
        <taxon>Pleosporineae</taxon>
        <taxon>Didymellaceae</taxon>
        <taxon>Epicoccum</taxon>
    </lineage>
</organism>
<feature type="region of interest" description="Disordered" evidence="5">
    <location>
        <begin position="40"/>
        <end position="221"/>
    </location>
</feature>
<feature type="compositionally biased region" description="Polar residues" evidence="5">
    <location>
        <begin position="1037"/>
        <end position="1048"/>
    </location>
</feature>
<feature type="compositionally biased region" description="Low complexity" evidence="5">
    <location>
        <begin position="40"/>
        <end position="53"/>
    </location>
</feature>
<evidence type="ECO:0000313" key="8">
    <source>
        <dbReference type="Proteomes" id="UP000193240"/>
    </source>
</evidence>
<evidence type="ECO:0000256" key="2">
    <source>
        <dbReference type="ARBA" id="ARBA00022771"/>
    </source>
</evidence>
<dbReference type="PROSITE" id="PS51044">
    <property type="entry name" value="ZF_SP_RING"/>
    <property type="match status" value="1"/>
</dbReference>
<keyword evidence="8" id="KW-1185">Reference proteome</keyword>
<keyword evidence="3" id="KW-0862">Zinc</keyword>
<feature type="compositionally biased region" description="Low complexity" evidence="5">
    <location>
        <begin position="597"/>
        <end position="627"/>
    </location>
</feature>
<dbReference type="GO" id="GO:0000785">
    <property type="term" value="C:chromatin"/>
    <property type="evidence" value="ECO:0007669"/>
    <property type="project" value="TreeGrafter"/>
</dbReference>
<dbReference type="InterPro" id="IPR013083">
    <property type="entry name" value="Znf_RING/FYVE/PHD"/>
</dbReference>
<reference evidence="7 8" key="1">
    <citation type="journal article" date="2017" name="Genome Announc.">
        <title>Genome sequence of the saprophytic ascomycete Epicoccum nigrum ICMP 19927 strain isolated from New Zealand.</title>
        <authorList>
            <person name="Fokin M."/>
            <person name="Fleetwood D."/>
            <person name="Weir B.S."/>
            <person name="Villas-Boas S.G."/>
        </authorList>
    </citation>
    <scope>NUCLEOTIDE SEQUENCE [LARGE SCALE GENOMIC DNA]</scope>
    <source>
        <strain evidence="7 8">ICMP 19927</strain>
    </source>
</reference>
<sequence>MMPGAHPARPADARDADADATTTTLNYVLGSRHAKSWMNAAPNAARPAPSGPALVSAPSNLLEKRGRGRPRIHPLPDAAAQEQPHATLHARPPNAVSAERLPSNSTSPQPANIIIPNQRGASARNLDITVFPSPTPSEEDVRDRGSEAGHSVEINLDRHEIPQSPYILSPTRPNSSEGPGRQHVPPPKRPATGGPPPVDKRPRLNNAVPPGGTSSSAFGMMSPAEQSAPELARMPHHLSRPQDPPVRSPPIVQGGLDRRPPARQTQFHVSVEERNHHVAPLEEQSVTALTEQPIPQAAQPPPSPADEWLSPEASIQRLQRMRASIDVPRAVKCAGSLRLNVLEDALNAQDWEFLALHQCYCLKSFSPENLSPEMQHPSTQSAYFFMQEVIGDNGLLRGSFPHFFCDFPFPRDYLNPPRRYLLAVANFSLFVSRSPGIVALWRGCERRKVPPSPLEMTRCGIFSSIFQILLFRRTVSTIWGGFMQGPEKHFFGEQAVQIFQQAQLSVYSQIREKQREPADYQVFADDFMRLTHALELALRQRGYFLLDSALPPAPQQQQVQHQHQQPLPHSHNISVSQAGPTMGMQPGRGPSAHTLSHLQPQQPHMFQQQQQRYPPQLQQQQQHQQRQLSHRNQQRQSHQNHQQSQQQREQQRQQNQLVSPQAIPHSAASPALPSPRHRQNSMALLPRPGVRQQYQRVPVPPRFSLHQAHLRSPTLQTSRLSPAVNYFWQGFITEPQRVVNANNGVGQLSFHLHAKEVAAVARLLPTPSGAAERRFIGEEYKTIRLRCVKWPQGERPPDHDWAVASNSWIPHSYFKFNGVPLQLRKKLHNGKDLPVDLTGLVREELNVLEVSVMSNASDTKHRDYLLAVEYLGALSDAKIKQRCHEQAVSAAKTISDIKRKLSPSTINDDDEIVVVESTLTINLRDPFSASKICDTPVRSRACLHNECFDLDTFLETRPKKGEVTAADQWRCPICKADARPHTLIVDEFLVRVREELAKRGTLDTRAIEVDKEGRWRPKIEERDLNGVQDRDSHEPVPTTTRSSASRQANHPPAHEIIDLDSD</sequence>
<dbReference type="PANTHER" id="PTHR10782">
    <property type="entry name" value="ZINC FINGER MIZ DOMAIN-CONTAINING PROTEIN"/>
    <property type="match status" value="1"/>
</dbReference>
<dbReference type="GO" id="GO:0016925">
    <property type="term" value="P:protein sumoylation"/>
    <property type="evidence" value="ECO:0007669"/>
    <property type="project" value="TreeGrafter"/>
</dbReference>
<feature type="compositionally biased region" description="Basic and acidic residues" evidence="5">
    <location>
        <begin position="1052"/>
        <end position="1062"/>
    </location>
</feature>
<feature type="domain" description="SP-RING-type" evidence="6">
    <location>
        <begin position="908"/>
        <end position="998"/>
    </location>
</feature>
<dbReference type="Proteomes" id="UP000193240">
    <property type="component" value="Unassembled WGS sequence"/>
</dbReference>
<evidence type="ECO:0000313" key="7">
    <source>
        <dbReference type="EMBL" id="OSS52275.1"/>
    </source>
</evidence>
<accession>A0A1Y2M836</accession>
<keyword evidence="1" id="KW-0479">Metal-binding</keyword>
<dbReference type="InParanoid" id="A0A1Y2M836"/>
<feature type="region of interest" description="Disordered" evidence="5">
    <location>
        <begin position="554"/>
        <end position="681"/>
    </location>
</feature>